<sequence>MSRSVLPASRPLSPHLQIYRFSLLMASSIVHRITGAGLYFGTCLVVFWLLALASGPQAYATFAKLAGSPLGLLILFAYTWALMQHMMGGLRHLIWDTGASLSVAAARRLAAAGWLIALLLTLAVWAIVFIVR</sequence>
<dbReference type="EMBL" id="LWDL01000012">
    <property type="protein sequence ID" value="OQW52701.1"/>
    <property type="molecule type" value="Genomic_DNA"/>
</dbReference>
<dbReference type="GO" id="GO:0006099">
    <property type="term" value="P:tricarboxylic acid cycle"/>
    <property type="evidence" value="ECO:0007669"/>
    <property type="project" value="InterPro"/>
</dbReference>
<feature type="transmembrane region" description="Helical" evidence="13">
    <location>
        <begin position="21"/>
        <end position="50"/>
    </location>
</feature>
<evidence type="ECO:0000256" key="2">
    <source>
        <dbReference type="ARBA" id="ARBA00004141"/>
    </source>
</evidence>
<keyword evidence="8 13" id="KW-1133">Transmembrane helix</keyword>
<evidence type="ECO:0000256" key="12">
    <source>
        <dbReference type="PIRSR" id="PIRSR000178-1"/>
    </source>
</evidence>
<feature type="transmembrane region" description="Helical" evidence="13">
    <location>
        <begin position="62"/>
        <end position="83"/>
    </location>
</feature>
<dbReference type="NCBIfam" id="TIGR02970">
    <property type="entry name" value="succ_dehyd_cytB"/>
    <property type="match status" value="1"/>
</dbReference>
<protein>
    <recommendedName>
        <fullName evidence="4">Succinate dehydrogenase cytochrome b556 subunit</fullName>
    </recommendedName>
</protein>
<dbReference type="InterPro" id="IPR018495">
    <property type="entry name" value="Succ_DH_cyt_bsu_CS"/>
</dbReference>
<proteinExistence type="inferred from homology"/>
<evidence type="ECO:0000256" key="10">
    <source>
        <dbReference type="ARBA" id="ARBA00023136"/>
    </source>
</evidence>
<comment type="subcellular location">
    <subcellularLocation>
        <location evidence="2">Membrane</location>
        <topology evidence="2">Multi-pass membrane protein</topology>
    </subcellularLocation>
</comment>
<comment type="cofactor">
    <cofactor evidence="12">
        <name>heme</name>
        <dbReference type="ChEBI" id="CHEBI:30413"/>
    </cofactor>
    <text evidence="12">The heme is bound between the two transmembrane subunits.</text>
</comment>
<evidence type="ECO:0000256" key="3">
    <source>
        <dbReference type="ARBA" id="ARBA00007244"/>
    </source>
</evidence>
<evidence type="ECO:0000256" key="6">
    <source>
        <dbReference type="ARBA" id="ARBA00022692"/>
    </source>
</evidence>
<dbReference type="InterPro" id="IPR014314">
    <property type="entry name" value="Succ_DH_cytb556"/>
</dbReference>
<evidence type="ECO:0000256" key="5">
    <source>
        <dbReference type="ARBA" id="ARBA00022617"/>
    </source>
</evidence>
<dbReference type="PANTHER" id="PTHR10978:SF5">
    <property type="entry name" value="SUCCINATE DEHYDROGENASE CYTOCHROME B560 SUBUNIT, MITOCHONDRIAL"/>
    <property type="match status" value="1"/>
</dbReference>
<evidence type="ECO:0000313" key="15">
    <source>
        <dbReference type="Proteomes" id="UP000192872"/>
    </source>
</evidence>
<feature type="transmembrane region" description="Helical" evidence="13">
    <location>
        <begin position="109"/>
        <end position="131"/>
    </location>
</feature>
<comment type="caution">
    <text evidence="14">The sequence shown here is derived from an EMBL/GenBank/DDBJ whole genome shotgun (WGS) entry which is preliminary data.</text>
</comment>
<evidence type="ECO:0000256" key="8">
    <source>
        <dbReference type="ARBA" id="ARBA00022989"/>
    </source>
</evidence>
<dbReference type="RefSeq" id="WP_376800351.1">
    <property type="nucleotide sequence ID" value="NZ_DBNB01000037.1"/>
</dbReference>
<dbReference type="PROSITE" id="PS01001">
    <property type="entry name" value="SDH_CYT_2"/>
    <property type="match status" value="1"/>
</dbReference>
<evidence type="ECO:0000256" key="4">
    <source>
        <dbReference type="ARBA" id="ARBA00020076"/>
    </source>
</evidence>
<evidence type="ECO:0000313" key="14">
    <source>
        <dbReference type="EMBL" id="OQW52701.1"/>
    </source>
</evidence>
<name>A0A1W9HZQ8_9HYPH</name>
<dbReference type="CDD" id="cd03499">
    <property type="entry name" value="SQR_TypeC_SdhC"/>
    <property type="match status" value="1"/>
</dbReference>
<evidence type="ECO:0000256" key="13">
    <source>
        <dbReference type="SAM" id="Phobius"/>
    </source>
</evidence>
<accession>A0A1W9HZQ8</accession>
<dbReference type="PROSITE" id="PS01000">
    <property type="entry name" value="SDH_CYT_1"/>
    <property type="match status" value="1"/>
</dbReference>
<feature type="binding site" description="axial binding residue" evidence="12">
    <location>
        <position position="85"/>
    </location>
    <ligand>
        <name>heme</name>
        <dbReference type="ChEBI" id="CHEBI:30413"/>
        <note>ligand shared with second transmembrane subunit</note>
    </ligand>
    <ligandPart>
        <name>Fe</name>
        <dbReference type="ChEBI" id="CHEBI:18248"/>
    </ligandPart>
</feature>
<evidence type="ECO:0000256" key="9">
    <source>
        <dbReference type="ARBA" id="ARBA00023004"/>
    </source>
</evidence>
<reference evidence="14 15" key="1">
    <citation type="journal article" date="2017" name="Water Res.">
        <title>Comammox in drinking water systems.</title>
        <authorList>
            <person name="Wang Y."/>
            <person name="Ma L."/>
            <person name="Mao Y."/>
            <person name="Jiang X."/>
            <person name="Xia Y."/>
            <person name="Yu K."/>
            <person name="Li B."/>
            <person name="Zhang T."/>
        </authorList>
    </citation>
    <scope>NUCLEOTIDE SEQUENCE [LARGE SCALE GENOMIC DNA]</scope>
    <source>
        <strain evidence="14">SG_bin8</strain>
    </source>
</reference>
<dbReference type="GO" id="GO:0009055">
    <property type="term" value="F:electron transfer activity"/>
    <property type="evidence" value="ECO:0007669"/>
    <property type="project" value="InterPro"/>
</dbReference>
<gene>
    <name evidence="14" type="ORF">A4S15_07760</name>
</gene>
<keyword evidence="10 13" id="KW-0472">Membrane</keyword>
<dbReference type="PANTHER" id="PTHR10978">
    <property type="entry name" value="SUCCINATE DEHYDROGENASE CYTOCHROME B560 SUBUNIT"/>
    <property type="match status" value="1"/>
</dbReference>
<keyword evidence="6 13" id="KW-0812">Transmembrane</keyword>
<dbReference type="PIRSF" id="PIRSF000178">
    <property type="entry name" value="SDH_cyt_b560"/>
    <property type="match status" value="1"/>
</dbReference>
<dbReference type="AlphaFoldDB" id="A0A1W9HZQ8"/>
<dbReference type="Proteomes" id="UP000192872">
    <property type="component" value="Unassembled WGS sequence"/>
</dbReference>
<evidence type="ECO:0000256" key="11">
    <source>
        <dbReference type="ARBA" id="ARBA00025912"/>
    </source>
</evidence>
<keyword evidence="9 12" id="KW-0408">Iron</keyword>
<dbReference type="GO" id="GO:0016020">
    <property type="term" value="C:membrane"/>
    <property type="evidence" value="ECO:0007669"/>
    <property type="project" value="UniProtKB-SubCell"/>
</dbReference>
<dbReference type="GO" id="GO:0046872">
    <property type="term" value="F:metal ion binding"/>
    <property type="evidence" value="ECO:0007669"/>
    <property type="project" value="UniProtKB-KW"/>
</dbReference>
<dbReference type="Gene3D" id="1.20.1300.10">
    <property type="entry name" value="Fumarate reductase/succinate dehydrogenase, transmembrane subunit"/>
    <property type="match status" value="1"/>
</dbReference>
<comment type="function">
    <text evidence="1">Membrane-anchoring subunit of succinate dehydrogenase (SDH).</text>
</comment>
<organism evidence="14 15">
    <name type="scientific">Candidatus Raskinella chloraquaticus</name>
    <dbReference type="NCBI Taxonomy" id="1951219"/>
    <lineage>
        <taxon>Bacteria</taxon>
        <taxon>Pseudomonadati</taxon>
        <taxon>Pseudomonadota</taxon>
        <taxon>Alphaproteobacteria</taxon>
        <taxon>Hyphomicrobiales</taxon>
        <taxon>Phreatobacteraceae</taxon>
        <taxon>Candidatus Raskinella</taxon>
    </lineage>
</organism>
<evidence type="ECO:0000256" key="7">
    <source>
        <dbReference type="ARBA" id="ARBA00022723"/>
    </source>
</evidence>
<dbReference type="Pfam" id="PF01127">
    <property type="entry name" value="Sdh_cyt"/>
    <property type="match status" value="1"/>
</dbReference>
<dbReference type="SUPFAM" id="SSF81343">
    <property type="entry name" value="Fumarate reductase respiratory complex transmembrane subunits"/>
    <property type="match status" value="1"/>
</dbReference>
<keyword evidence="5 12" id="KW-0349">Heme</keyword>
<evidence type="ECO:0000256" key="1">
    <source>
        <dbReference type="ARBA" id="ARBA00004050"/>
    </source>
</evidence>
<dbReference type="InterPro" id="IPR000701">
    <property type="entry name" value="SuccDH_FuR_B_TM-su"/>
</dbReference>
<keyword evidence="7 12" id="KW-0479">Metal-binding</keyword>
<dbReference type="InterPro" id="IPR034804">
    <property type="entry name" value="SQR/QFR_C/D"/>
</dbReference>
<comment type="similarity">
    <text evidence="3">Belongs to the cytochrome b560 family.</text>
</comment>
<comment type="subunit">
    <text evidence="11">Part of an enzyme complex containing four subunits: a flavoprotein, an iron-sulfur protein, plus two membrane-anchoring proteins, SdhC and SdhD. The complex can form homotrimers.</text>
</comment>
<dbReference type="STRING" id="1827387.A4S15_07760"/>